<proteinExistence type="predicted"/>
<name>A0A1Y2JST9_BRAJP</name>
<evidence type="ECO:0000256" key="1">
    <source>
        <dbReference type="SAM" id="SignalP"/>
    </source>
</evidence>
<gene>
    <name evidence="2" type="ORF">BSZ19_10620</name>
</gene>
<evidence type="ECO:0000313" key="3">
    <source>
        <dbReference type="Proteomes" id="UP000193335"/>
    </source>
</evidence>
<dbReference type="EMBL" id="NAFL01000226">
    <property type="protein sequence ID" value="OSJ34855.1"/>
    <property type="molecule type" value="Genomic_DNA"/>
</dbReference>
<dbReference type="Proteomes" id="UP000193335">
    <property type="component" value="Unassembled WGS sequence"/>
</dbReference>
<keyword evidence="1" id="KW-0732">Signal</keyword>
<accession>A0A1Y2JST9</accession>
<organism evidence="2 3">
    <name type="scientific">Bradyrhizobium japonicum</name>
    <dbReference type="NCBI Taxonomy" id="375"/>
    <lineage>
        <taxon>Bacteria</taxon>
        <taxon>Pseudomonadati</taxon>
        <taxon>Pseudomonadota</taxon>
        <taxon>Alphaproteobacteria</taxon>
        <taxon>Hyphomicrobiales</taxon>
        <taxon>Nitrobacteraceae</taxon>
        <taxon>Bradyrhizobium</taxon>
    </lineage>
</organism>
<evidence type="ECO:0000313" key="2">
    <source>
        <dbReference type="EMBL" id="OSJ34855.1"/>
    </source>
</evidence>
<sequence>MSGHMRMFRWTNCLLALATGASLPVGTVAAAPLQPAAIQQGATGPSDLIEVRAAVRRGGAAMGPRGGAVVHRGGAVVGPRGAAYRGRTAVVGPRGNVAVRSTTAVAGRGGWARPGYYHWPRGGAIAAGAAIGFVTAATAVAWAGAAPAPGMCWYYTDPSRTQGFWDYCQ</sequence>
<dbReference type="AlphaFoldDB" id="A0A1Y2JST9"/>
<protein>
    <submittedName>
        <fullName evidence="2">Uncharacterized protein</fullName>
    </submittedName>
</protein>
<feature type="chain" id="PRO_5012101585" evidence="1">
    <location>
        <begin position="31"/>
        <end position="169"/>
    </location>
</feature>
<dbReference type="RefSeq" id="WP_085399541.1">
    <property type="nucleotide sequence ID" value="NZ_NAFL01000226.1"/>
</dbReference>
<reference evidence="2 3" key="1">
    <citation type="submission" date="2017-03" db="EMBL/GenBank/DDBJ databases">
        <title>Whole genome sequences of fourteen strains of Bradyrhizobium canariense and one strain of Bradyrhizobium japonicum isolated from Lupinus (Papilionoideae: Genisteae) species in Algeria.</title>
        <authorList>
            <person name="Crovadore J."/>
            <person name="Chekireb D."/>
            <person name="Brachmann A."/>
            <person name="Chablais R."/>
            <person name="Cochard B."/>
            <person name="Lefort F."/>
        </authorList>
    </citation>
    <scope>NUCLEOTIDE SEQUENCE [LARGE SCALE GENOMIC DNA]</scope>
    <source>
        <strain evidence="2 3">UBMA197</strain>
    </source>
</reference>
<feature type="signal peptide" evidence="1">
    <location>
        <begin position="1"/>
        <end position="30"/>
    </location>
</feature>
<comment type="caution">
    <text evidence="2">The sequence shown here is derived from an EMBL/GenBank/DDBJ whole genome shotgun (WGS) entry which is preliminary data.</text>
</comment>